<evidence type="ECO:0008006" key="4">
    <source>
        <dbReference type="Google" id="ProtNLM"/>
    </source>
</evidence>
<reference evidence="2" key="1">
    <citation type="submission" date="2022-03" db="EMBL/GenBank/DDBJ databases">
        <authorList>
            <person name="Tunstrom K."/>
        </authorList>
    </citation>
    <scope>NUCLEOTIDE SEQUENCE</scope>
</reference>
<dbReference type="Proteomes" id="UP001153954">
    <property type="component" value="Unassembled WGS sequence"/>
</dbReference>
<gene>
    <name evidence="2" type="ORF">EEDITHA_LOCUS7885</name>
</gene>
<name>A0AAU9U5M5_EUPED</name>
<sequence>MPRRVKSPRGVRRPPHHLYTVEGSAGDASGWSLDHRGASADIGGVESTAALTFRLVQVLSGLLGKYLYVVTRRETTPGCQHCNCSEDSAQHTLESCPLSSAGISLQILEVELVG</sequence>
<organism evidence="2 3">
    <name type="scientific">Euphydryas editha</name>
    <name type="common">Edith's checkerspot</name>
    <dbReference type="NCBI Taxonomy" id="104508"/>
    <lineage>
        <taxon>Eukaryota</taxon>
        <taxon>Metazoa</taxon>
        <taxon>Ecdysozoa</taxon>
        <taxon>Arthropoda</taxon>
        <taxon>Hexapoda</taxon>
        <taxon>Insecta</taxon>
        <taxon>Pterygota</taxon>
        <taxon>Neoptera</taxon>
        <taxon>Endopterygota</taxon>
        <taxon>Lepidoptera</taxon>
        <taxon>Glossata</taxon>
        <taxon>Ditrysia</taxon>
        <taxon>Papilionoidea</taxon>
        <taxon>Nymphalidae</taxon>
        <taxon>Nymphalinae</taxon>
        <taxon>Euphydryas</taxon>
    </lineage>
</organism>
<dbReference type="EMBL" id="CAKOGL010000011">
    <property type="protein sequence ID" value="CAH2092090.1"/>
    <property type="molecule type" value="Genomic_DNA"/>
</dbReference>
<accession>A0AAU9U5M5</accession>
<proteinExistence type="predicted"/>
<keyword evidence="3" id="KW-1185">Reference proteome</keyword>
<feature type="region of interest" description="Disordered" evidence="1">
    <location>
        <begin position="1"/>
        <end position="28"/>
    </location>
</feature>
<evidence type="ECO:0000313" key="3">
    <source>
        <dbReference type="Proteomes" id="UP001153954"/>
    </source>
</evidence>
<evidence type="ECO:0000256" key="1">
    <source>
        <dbReference type="SAM" id="MobiDB-lite"/>
    </source>
</evidence>
<comment type="caution">
    <text evidence="2">The sequence shown here is derived from an EMBL/GenBank/DDBJ whole genome shotgun (WGS) entry which is preliminary data.</text>
</comment>
<protein>
    <recommendedName>
        <fullName evidence="4">Reverse transcriptase</fullName>
    </recommendedName>
</protein>
<feature type="compositionally biased region" description="Basic residues" evidence="1">
    <location>
        <begin position="1"/>
        <end position="16"/>
    </location>
</feature>
<dbReference type="AlphaFoldDB" id="A0AAU9U5M5"/>
<evidence type="ECO:0000313" key="2">
    <source>
        <dbReference type="EMBL" id="CAH2092090.1"/>
    </source>
</evidence>